<dbReference type="InterPro" id="IPR053263">
    <property type="entry name" value="Euk_RPA34_RNAP_subunit"/>
</dbReference>
<keyword evidence="3" id="KW-1185">Reference proteome</keyword>
<dbReference type="OrthoDB" id="10071093at2759"/>
<dbReference type="GeneID" id="792693"/>
<feature type="region of interest" description="Disordered" evidence="1">
    <location>
        <begin position="1"/>
        <end position="21"/>
    </location>
</feature>
<dbReference type="Pfam" id="PF08208">
    <property type="entry name" value="RNA_polI_A34"/>
    <property type="match status" value="1"/>
</dbReference>
<dbReference type="PANTHER" id="PTHR28155:SF1">
    <property type="entry name" value="DNA-DIRECTED RNA POLYMERASE I SUBUNIT RPA34.5-DOMAIN-CONTAINING PROTEIN"/>
    <property type="match status" value="1"/>
</dbReference>
<dbReference type="Ensembl" id="ENSDART00000179617.2">
    <property type="protein sequence ID" value="ENSDARP00000144489.2"/>
    <property type="gene ID" value="ENSDARG00000090386.4"/>
</dbReference>
<evidence type="ECO:0000313" key="2">
    <source>
        <dbReference type="Ensembl" id="ENSDARP00000129304"/>
    </source>
</evidence>
<accession>A0A286YBB9</accession>
<dbReference type="Ensembl" id="ENSDART00000153825.2">
    <property type="protein sequence ID" value="ENSDARP00000129304.1"/>
    <property type="gene ID" value="ENSDARG00000090386.4"/>
</dbReference>
<dbReference type="ExpressionAtlas" id="X1WGE9">
    <property type="expression patterns" value="baseline and differential"/>
</dbReference>
<dbReference type="Gene3D" id="6.20.250.70">
    <property type="match status" value="1"/>
</dbReference>
<dbReference type="OMA" id="FQEEVMM"/>
<dbReference type="KEGG" id="dre:792693"/>
<proteinExistence type="evidence at protein level"/>
<dbReference type="AlphaFoldDB" id="X1WGE9"/>
<reference evidence="2" key="3">
    <citation type="submission" date="2014-03" db="UniProtKB">
        <authorList>
            <consortium name="Ensembl"/>
        </authorList>
    </citation>
    <scope>IDENTIFICATION</scope>
    <source>
        <strain evidence="2">Tuebingen</strain>
    </source>
</reference>
<dbReference type="Bgee" id="ENSDARG00000090386">
    <property type="expression patterns" value="Expressed in somite and 27 other cell types or tissues"/>
</dbReference>
<evidence type="ECO:0000313" key="3">
    <source>
        <dbReference type="Proteomes" id="UP000000437"/>
    </source>
</evidence>
<keyword evidence="6" id="KW-1267">Proteomics identification</keyword>
<dbReference type="HOGENOM" id="CLU_079523_0_0_1"/>
<dbReference type="GeneTree" id="ENSGT00450000040362"/>
<reference evidence="4" key="1">
    <citation type="journal article" date="2010" name="Comp. Biochem. Physiol., Part A Mol. Integr. Physiol.">
        <title>Ghrelin affects carbohydrate-glycogen metabolism via insulin inhibition and glucagon stimulation in the zebrafish (Danio rerio) brain.</title>
        <authorList>
            <person name="Cruz S.A."/>
            <person name="Tseng Y.C."/>
            <person name="Kaiya H."/>
            <person name="Hwang P.P."/>
        </authorList>
    </citation>
    <scope>NUCLEOTIDE SEQUENCE</scope>
    <source>
        <strain evidence="4">Tuebingen</strain>
    </source>
</reference>
<organism evidence="2">
    <name type="scientific">Danio rerio</name>
    <name type="common">Zebrafish</name>
    <name type="synonym">Brachydanio rerio</name>
    <dbReference type="NCBI Taxonomy" id="7955"/>
    <lineage>
        <taxon>Eukaryota</taxon>
        <taxon>Metazoa</taxon>
        <taxon>Chordata</taxon>
        <taxon>Craniata</taxon>
        <taxon>Vertebrata</taxon>
        <taxon>Euteleostomi</taxon>
        <taxon>Actinopterygii</taxon>
        <taxon>Neopterygii</taxon>
        <taxon>Teleostei</taxon>
        <taxon>Ostariophysi</taxon>
        <taxon>Cypriniformes</taxon>
        <taxon>Danionidae</taxon>
        <taxon>Danioninae</taxon>
        <taxon>Danio</taxon>
    </lineage>
</organism>
<reference evidence="4" key="4">
    <citation type="journal article" date="2015" name="Nat. Commun.">
        <title>RFX transcription factors are essential for hearing in mice.</title>
        <authorList>
            <person name="Elkon R."/>
            <person name="Milon B."/>
            <person name="Morrison L."/>
            <person name="Shah M."/>
            <person name="Vijayakumar S."/>
            <person name="Racherla M."/>
            <person name="Leitch C.C."/>
            <person name="Silipino L."/>
            <person name="Hadi S."/>
            <person name="Weiss-Gayet M."/>
            <person name="Barras E."/>
            <person name="Schmid C.D."/>
            <person name="Ait-Lounis A."/>
            <person name="Barnes A."/>
            <person name="Song Y."/>
            <person name="Eisenman D.J."/>
            <person name="Eliyahu E."/>
            <person name="Frolenkov G.I."/>
            <person name="Strome S.E."/>
            <person name="Durand B."/>
            <person name="Zaghloul N.A."/>
            <person name="Jones S.M."/>
            <person name="Reith W."/>
            <person name="Hertzano R."/>
        </authorList>
    </citation>
    <scope>NUCLEOTIDE SEQUENCE</scope>
    <source>
        <strain evidence="4">Tuebingen</strain>
    </source>
</reference>
<feature type="compositionally biased region" description="Basic residues" evidence="1">
    <location>
        <begin position="279"/>
        <end position="291"/>
    </location>
</feature>
<evidence type="ECO:0007829" key="6">
    <source>
        <dbReference type="PeptideAtlas" id="X1WGE9"/>
    </source>
</evidence>
<evidence type="ECO:0000256" key="1">
    <source>
        <dbReference type="SAM" id="MobiDB-lite"/>
    </source>
</evidence>
<dbReference type="Proteomes" id="UP000000437">
    <property type="component" value="Chromosome 15"/>
</dbReference>
<reference evidence="2 3" key="2">
    <citation type="journal article" date="2013" name="Nature">
        <title>The zebrafish reference genome sequence and its relationship to the human genome.</title>
        <authorList>
            <consortium name="Genome Reference Consortium Zebrafish"/>
            <person name="Howe K."/>
            <person name="Clark M.D."/>
            <person name="Torroja C.F."/>
            <person name="Torrance J."/>
            <person name="Berthelot C."/>
            <person name="Muffato M."/>
            <person name="Collins J.E."/>
            <person name="Humphray S."/>
            <person name="McLaren K."/>
            <person name="Matthews L."/>
            <person name="McLaren S."/>
            <person name="Sealy I."/>
            <person name="Caccamo M."/>
            <person name="Churcher C."/>
            <person name="Scott C."/>
            <person name="Barrett J.C."/>
            <person name="Koch R."/>
            <person name="Rauch G.J."/>
            <person name="White S."/>
            <person name="Chow W."/>
            <person name="Kilian B."/>
            <person name="Quintais L.T."/>
            <person name="Guerra-Assuncao J.A."/>
            <person name="Zhou Y."/>
            <person name="Gu Y."/>
            <person name="Yen J."/>
            <person name="Vogel J.H."/>
            <person name="Eyre T."/>
            <person name="Redmond S."/>
            <person name="Banerjee R."/>
            <person name="Chi J."/>
            <person name="Fu B."/>
            <person name="Langley E."/>
            <person name="Maguire S.F."/>
            <person name="Laird G.K."/>
            <person name="Lloyd D."/>
            <person name="Kenyon E."/>
            <person name="Donaldson S."/>
            <person name="Sehra H."/>
            <person name="Almeida-King J."/>
            <person name="Loveland J."/>
            <person name="Trevanion S."/>
            <person name="Jones M."/>
            <person name="Quail M."/>
            <person name="Willey D."/>
            <person name="Hunt A."/>
            <person name="Burton J."/>
            <person name="Sims S."/>
            <person name="McLay K."/>
            <person name="Plumb B."/>
            <person name="Davis J."/>
            <person name="Clee C."/>
            <person name="Oliver K."/>
            <person name="Clark R."/>
            <person name="Riddle C."/>
            <person name="Elliot D."/>
            <person name="Eliott D."/>
            <person name="Threadgold G."/>
            <person name="Harden G."/>
            <person name="Ware D."/>
            <person name="Begum S."/>
            <person name="Mortimore B."/>
            <person name="Mortimer B."/>
            <person name="Kerry G."/>
            <person name="Heath P."/>
            <person name="Phillimore B."/>
            <person name="Tracey A."/>
            <person name="Corby N."/>
            <person name="Dunn M."/>
            <person name="Johnson C."/>
            <person name="Wood J."/>
            <person name="Clark S."/>
            <person name="Pelan S."/>
            <person name="Griffiths G."/>
            <person name="Smith M."/>
            <person name="Glithero R."/>
            <person name="Howden P."/>
            <person name="Barker N."/>
            <person name="Lloyd C."/>
            <person name="Stevens C."/>
            <person name="Harley J."/>
            <person name="Holt K."/>
            <person name="Panagiotidis G."/>
            <person name="Lovell J."/>
            <person name="Beasley H."/>
            <person name="Henderson C."/>
            <person name="Gordon D."/>
            <person name="Auger K."/>
            <person name="Wright D."/>
            <person name="Collins J."/>
            <person name="Raisen C."/>
            <person name="Dyer L."/>
            <person name="Leung K."/>
            <person name="Robertson L."/>
            <person name="Ambridge K."/>
            <person name="Leongamornlert D."/>
            <person name="McGuire S."/>
            <person name="Gilderthorp R."/>
            <person name="Griffiths C."/>
            <person name="Manthravadi D."/>
            <person name="Nichol S."/>
            <person name="Barker G."/>
            <person name="Whitehead S."/>
            <person name="Kay M."/>
            <person name="Brown J."/>
            <person name="Murnane C."/>
            <person name="Gray E."/>
            <person name="Humphries M."/>
            <person name="Sycamore N."/>
            <person name="Barker D."/>
            <person name="Saunders D."/>
            <person name="Wallis J."/>
            <person name="Babbage A."/>
            <person name="Hammond S."/>
            <person name="Mashreghi-Mohammadi M."/>
            <person name="Barr L."/>
            <person name="Martin S."/>
            <person name="Wray P."/>
            <person name="Ellington A."/>
            <person name="Matthews N."/>
            <person name="Ellwood M."/>
            <person name="Woodmansey R."/>
            <person name="Clark G."/>
            <person name="Cooper J."/>
            <person name="Cooper J."/>
            <person name="Tromans A."/>
            <person name="Grafham D."/>
            <person name="Skuce C."/>
            <person name="Pandian R."/>
            <person name="Andrews R."/>
            <person name="Harrison E."/>
            <person name="Kimberley A."/>
            <person name="Garnett J."/>
            <person name="Fosker N."/>
            <person name="Hall R."/>
            <person name="Garner P."/>
            <person name="Kelly D."/>
            <person name="Bird C."/>
            <person name="Palmer S."/>
            <person name="Gehring I."/>
            <person name="Berger A."/>
            <person name="Dooley C.M."/>
            <person name="Ersan-Urun Z."/>
            <person name="Eser C."/>
            <person name="Geiger H."/>
            <person name="Geisler M."/>
            <person name="Karotki L."/>
            <person name="Kirn A."/>
            <person name="Konantz J."/>
            <person name="Konantz M."/>
            <person name="Oberlander M."/>
            <person name="Rudolph-Geiger S."/>
            <person name="Teucke M."/>
            <person name="Lanz C."/>
            <person name="Raddatz G."/>
            <person name="Osoegawa K."/>
            <person name="Zhu B."/>
            <person name="Rapp A."/>
            <person name="Widaa S."/>
            <person name="Langford C."/>
            <person name="Yang F."/>
            <person name="Schuster S.C."/>
            <person name="Carter N.P."/>
            <person name="Harrow J."/>
            <person name="Ning Z."/>
            <person name="Herrero J."/>
            <person name="Searle S.M."/>
            <person name="Enright A."/>
            <person name="Geisler R."/>
            <person name="Plasterk R.H."/>
            <person name="Lee C."/>
            <person name="Westerfield M."/>
            <person name="de Jong P.J."/>
            <person name="Zon L.I."/>
            <person name="Postlethwait J.H."/>
            <person name="Nusslein-Volhard C."/>
            <person name="Hubbard T.J."/>
            <person name="Roest Crollius H."/>
            <person name="Rogers J."/>
            <person name="Stemple D.L."/>
        </authorList>
    </citation>
    <scope>NUCLEOTIDE SEQUENCE [LARGE SCALE GENOMIC DNA]</scope>
    <source>
        <strain evidence="2">Tuebingen</strain>
    </source>
</reference>
<dbReference type="PaxDb" id="7955-ENSDARP00000129304"/>
<dbReference type="PANTHER" id="PTHR28155">
    <property type="entry name" value="ACR243WP"/>
    <property type="match status" value="1"/>
</dbReference>
<evidence type="ECO:0000313" key="4">
    <source>
        <dbReference type="RefSeq" id="NP_001313330.1"/>
    </source>
</evidence>
<accession>X1WGE9</accession>
<dbReference type="AGR" id="ZFIN:ZDB-GENE-101202-2"/>
<reference evidence="4" key="5">
    <citation type="submission" date="2025-04" db="UniProtKB">
        <authorList>
            <consortium name="RefSeq"/>
        </authorList>
    </citation>
    <scope>IDENTIFICATION</scope>
    <source>
        <strain evidence="4">Tuebingen</strain>
    </source>
</reference>
<dbReference type="eggNOG" id="ENOG502S2W3">
    <property type="taxonomic scope" value="Eukaryota"/>
</dbReference>
<feature type="compositionally biased region" description="Pro residues" evidence="1">
    <location>
        <begin position="136"/>
        <end position="145"/>
    </location>
</feature>
<sequence>MSDSEEETREPTSGGRKRDSKYQCPAEFISFPYDSSVNALLGEEKQQLWFIKAPARFDPKCFNNLQLPLSGLGMVQSKGNSPQIYSVVSGGTTPSDLNLLISKGENQKLSLCSTGFSGVLKISESYGDCGETQGPIPVPAAPAPRIPDGLKQRFHPFGSSTGARMQKEATFASPTPLQKTRQDVGDGDEPKKKKKKKKDKSQGDSGDVFIKQEETQIECNQLEISELMEEEPMEERRRKKKKVKKEKERENPDMVDASLFLKTEQLDPSYDDTEVTPGKTKKKKKKSSRNE</sequence>
<dbReference type="CTD" id="10849"/>
<dbReference type="EMBL" id="BX950186">
    <property type="status" value="NOT_ANNOTATED_CDS"/>
    <property type="molecule type" value="Genomic_DNA"/>
</dbReference>
<dbReference type="STRING" id="7955.ENSDARP00000129304"/>
<gene>
    <name evidence="4 5" type="primary">polr1g</name>
    <name evidence="4" type="synonym">cd3eap</name>
</gene>
<dbReference type="GO" id="GO:0006360">
    <property type="term" value="P:transcription by RNA polymerase I"/>
    <property type="evidence" value="ECO:0007669"/>
    <property type="project" value="InterPro"/>
</dbReference>
<dbReference type="ZFIN" id="ZDB-GENE-101202-2">
    <property type="gene designation" value="polr1g"/>
</dbReference>
<feature type="region of interest" description="Disordered" evidence="1">
    <location>
        <begin position="133"/>
        <end position="291"/>
    </location>
</feature>
<evidence type="ECO:0000313" key="5">
    <source>
        <dbReference type="ZFIN" id="ZDB-GENE-101202-2"/>
    </source>
</evidence>
<protein>
    <submittedName>
        <fullName evidence="2 4">CD3e molecule, epsilon associated protein</fullName>
    </submittedName>
</protein>
<feature type="compositionally biased region" description="Basic and acidic residues" evidence="1">
    <location>
        <begin position="180"/>
        <end position="191"/>
    </location>
</feature>
<dbReference type="RefSeq" id="NP_001313330.1">
    <property type="nucleotide sequence ID" value="NM_001326401.1"/>
</dbReference>
<accession>A0A8M1P7W8</accession>
<name>X1WGE9_DANRE</name>
<dbReference type="InterPro" id="IPR013240">
    <property type="entry name" value="DNA-dir_RNA_pol1_su_RPA34"/>
</dbReference>